<dbReference type="EMBL" id="QPFP01000027">
    <property type="protein sequence ID" value="TEB29422.1"/>
    <property type="molecule type" value="Genomic_DNA"/>
</dbReference>
<reference evidence="1 2" key="1">
    <citation type="journal article" date="2019" name="Nat. Ecol. Evol.">
        <title>Megaphylogeny resolves global patterns of mushroom evolution.</title>
        <authorList>
            <person name="Varga T."/>
            <person name="Krizsan K."/>
            <person name="Foldi C."/>
            <person name="Dima B."/>
            <person name="Sanchez-Garcia M."/>
            <person name="Sanchez-Ramirez S."/>
            <person name="Szollosi G.J."/>
            <person name="Szarkandi J.G."/>
            <person name="Papp V."/>
            <person name="Albert L."/>
            <person name="Andreopoulos W."/>
            <person name="Angelini C."/>
            <person name="Antonin V."/>
            <person name="Barry K.W."/>
            <person name="Bougher N.L."/>
            <person name="Buchanan P."/>
            <person name="Buyck B."/>
            <person name="Bense V."/>
            <person name="Catcheside P."/>
            <person name="Chovatia M."/>
            <person name="Cooper J."/>
            <person name="Damon W."/>
            <person name="Desjardin D."/>
            <person name="Finy P."/>
            <person name="Geml J."/>
            <person name="Haridas S."/>
            <person name="Hughes K."/>
            <person name="Justo A."/>
            <person name="Karasinski D."/>
            <person name="Kautmanova I."/>
            <person name="Kiss B."/>
            <person name="Kocsube S."/>
            <person name="Kotiranta H."/>
            <person name="LaButti K.M."/>
            <person name="Lechner B.E."/>
            <person name="Liimatainen K."/>
            <person name="Lipzen A."/>
            <person name="Lukacs Z."/>
            <person name="Mihaltcheva S."/>
            <person name="Morgado L.N."/>
            <person name="Niskanen T."/>
            <person name="Noordeloos M.E."/>
            <person name="Ohm R.A."/>
            <person name="Ortiz-Santana B."/>
            <person name="Ovrebo C."/>
            <person name="Racz N."/>
            <person name="Riley R."/>
            <person name="Savchenko A."/>
            <person name="Shiryaev A."/>
            <person name="Soop K."/>
            <person name="Spirin V."/>
            <person name="Szebenyi C."/>
            <person name="Tomsovsky M."/>
            <person name="Tulloss R.E."/>
            <person name="Uehling J."/>
            <person name="Grigoriev I.V."/>
            <person name="Vagvolgyi C."/>
            <person name="Papp T."/>
            <person name="Martin F.M."/>
            <person name="Miettinen O."/>
            <person name="Hibbett D.S."/>
            <person name="Nagy L.G."/>
        </authorList>
    </citation>
    <scope>NUCLEOTIDE SEQUENCE [LARGE SCALE GENOMIC DNA]</scope>
    <source>
        <strain evidence="1 2">FP101781</strain>
    </source>
</reference>
<gene>
    <name evidence="1" type="ORF">FA13DRAFT_1793108</name>
</gene>
<evidence type="ECO:0008006" key="3">
    <source>
        <dbReference type="Google" id="ProtNLM"/>
    </source>
</evidence>
<evidence type="ECO:0000313" key="1">
    <source>
        <dbReference type="EMBL" id="TEB29422.1"/>
    </source>
</evidence>
<accession>A0A4Y7T746</accession>
<dbReference type="Proteomes" id="UP000298030">
    <property type="component" value="Unassembled WGS sequence"/>
</dbReference>
<dbReference type="OrthoDB" id="2929164at2759"/>
<protein>
    <recommendedName>
        <fullName evidence="3">F-box domain-containing protein</fullName>
    </recommendedName>
</protein>
<sequence>MVQHDLRLFELGLPPDIVDIARCYRSQRPADAARIQSAGVYYEEDLVSVQRRISKIDRVREKYTYEMLHDREMAAERRVMGIRSLLSPVRRVPIEVFDEIFKYYVAQVDDRVVWYISSSPPPTDGEGDTDMDSSSATWTTVPVQLPSPATLCLVSQFWKYVAEATPDLWTNVFIKAQEQKPGDVPRVDSDHVANIHMCLDRIGNRPWSLSIDSVPKLSATATDRQGKTIKIYPPFDPNAILLSPVLDHPSSAGLTRLTVDAHQGAIGLSSLELPAVTSVVVRCSPLEQEVRLRRVPELEQQFDHYEEVFGSAWGVHYGIDDGDFPNPYSRRETAPGLPRLPGLTQAVLGGVLIPTRIPSEIPWAQLTDLYLGAVEPEHWRAIIKGCTSVQRGVFNIAWTRLQVQPQYTEPLGPVTLPNLQDLVFLNGSPFSHDTPVTNLAMPSLTKLRIFLSGNWEEDWDDTNAPTLFPSLTHLTITRPWHGDNVIWRGGMHGSYINRVISTLPSLQELFVTLNTVPQLRALGVYLNTEEYDPRQQHQGSTFPFGKIADAVCSRTRDVHNGTIAGAAMLQSLVVHFDDKPWVNGLKQELRNRLNLYTIPTYGFTAGLFGAGDRISKLAGKMPEEGNLEALGQRVYGVHRDPR</sequence>
<keyword evidence="2" id="KW-1185">Reference proteome</keyword>
<dbReference type="AlphaFoldDB" id="A0A4Y7T746"/>
<comment type="caution">
    <text evidence="1">The sequence shown here is derived from an EMBL/GenBank/DDBJ whole genome shotgun (WGS) entry which is preliminary data.</text>
</comment>
<organism evidence="1 2">
    <name type="scientific">Coprinellus micaceus</name>
    <name type="common">Glistening ink-cap mushroom</name>
    <name type="synonym">Coprinus micaceus</name>
    <dbReference type="NCBI Taxonomy" id="71717"/>
    <lineage>
        <taxon>Eukaryota</taxon>
        <taxon>Fungi</taxon>
        <taxon>Dikarya</taxon>
        <taxon>Basidiomycota</taxon>
        <taxon>Agaricomycotina</taxon>
        <taxon>Agaricomycetes</taxon>
        <taxon>Agaricomycetidae</taxon>
        <taxon>Agaricales</taxon>
        <taxon>Agaricineae</taxon>
        <taxon>Psathyrellaceae</taxon>
        <taxon>Coprinellus</taxon>
    </lineage>
</organism>
<proteinExistence type="predicted"/>
<name>A0A4Y7T746_COPMI</name>
<evidence type="ECO:0000313" key="2">
    <source>
        <dbReference type="Proteomes" id="UP000298030"/>
    </source>
</evidence>